<accession>A0ABU9AVT3</accession>
<dbReference type="Proteomes" id="UP001371305">
    <property type="component" value="Unassembled WGS sequence"/>
</dbReference>
<evidence type="ECO:0000313" key="2">
    <source>
        <dbReference type="EMBL" id="MEK7951864.1"/>
    </source>
</evidence>
<organism evidence="2 3">
    <name type="scientific">Luteolibacter soli</name>
    <dbReference type="NCBI Taxonomy" id="3135280"/>
    <lineage>
        <taxon>Bacteria</taxon>
        <taxon>Pseudomonadati</taxon>
        <taxon>Verrucomicrobiota</taxon>
        <taxon>Verrucomicrobiia</taxon>
        <taxon>Verrucomicrobiales</taxon>
        <taxon>Verrucomicrobiaceae</taxon>
        <taxon>Luteolibacter</taxon>
    </lineage>
</organism>
<keyword evidence="3" id="KW-1185">Reference proteome</keyword>
<keyword evidence="1" id="KW-0472">Membrane</keyword>
<keyword evidence="1" id="KW-1133">Transmembrane helix</keyword>
<gene>
    <name evidence="2" type="ORF">WKV53_15215</name>
</gene>
<feature type="transmembrane region" description="Helical" evidence="1">
    <location>
        <begin position="81"/>
        <end position="97"/>
    </location>
</feature>
<sequence length="125" mass="14021">MPNRPDLKQTENDSAEVLSLARRRWFAIALCVLSMTVGALTFSLSFPQTGPTQSAHVLTHIFMGPFCHASYFPWFRPVPRVVIPWAAVLLLLSHPLFPRPLTVITTLIGGGLWWLMGWYCIAVVT</sequence>
<evidence type="ECO:0000256" key="1">
    <source>
        <dbReference type="SAM" id="Phobius"/>
    </source>
</evidence>
<dbReference type="RefSeq" id="WP_341405621.1">
    <property type="nucleotide sequence ID" value="NZ_JBBUKT010000005.1"/>
</dbReference>
<feature type="transmembrane region" description="Helical" evidence="1">
    <location>
        <begin position="103"/>
        <end position="124"/>
    </location>
</feature>
<dbReference type="EMBL" id="JBBUKT010000005">
    <property type="protein sequence ID" value="MEK7951864.1"/>
    <property type="molecule type" value="Genomic_DNA"/>
</dbReference>
<proteinExistence type="predicted"/>
<comment type="caution">
    <text evidence="2">The sequence shown here is derived from an EMBL/GenBank/DDBJ whole genome shotgun (WGS) entry which is preliminary data.</text>
</comment>
<evidence type="ECO:0000313" key="3">
    <source>
        <dbReference type="Proteomes" id="UP001371305"/>
    </source>
</evidence>
<feature type="transmembrane region" description="Helical" evidence="1">
    <location>
        <begin position="25"/>
        <end position="45"/>
    </location>
</feature>
<name>A0ABU9AVT3_9BACT</name>
<keyword evidence="1" id="KW-0812">Transmembrane</keyword>
<reference evidence="2 3" key="1">
    <citation type="submission" date="2024-04" db="EMBL/GenBank/DDBJ databases">
        <title>Luteolibacter sp. isolated from soil.</title>
        <authorList>
            <person name="An J."/>
        </authorList>
    </citation>
    <scope>NUCLEOTIDE SEQUENCE [LARGE SCALE GENOMIC DNA]</scope>
    <source>
        <strain evidence="2 3">Y139</strain>
    </source>
</reference>
<protein>
    <submittedName>
        <fullName evidence="2">Uncharacterized protein</fullName>
    </submittedName>
</protein>
<feature type="transmembrane region" description="Helical" evidence="1">
    <location>
        <begin position="57"/>
        <end position="74"/>
    </location>
</feature>